<gene>
    <name evidence="2" type="ORF">PXEA_LOCUS30058</name>
</gene>
<evidence type="ECO:0000313" key="2">
    <source>
        <dbReference type="EMBL" id="VEL36618.1"/>
    </source>
</evidence>
<feature type="compositionally biased region" description="Low complexity" evidence="1">
    <location>
        <begin position="62"/>
        <end position="75"/>
    </location>
</feature>
<feature type="region of interest" description="Disordered" evidence="1">
    <location>
        <begin position="60"/>
        <end position="90"/>
    </location>
</feature>
<name>A0A3S5C5F8_9PLAT</name>
<reference evidence="2" key="1">
    <citation type="submission" date="2018-11" db="EMBL/GenBank/DDBJ databases">
        <authorList>
            <consortium name="Pathogen Informatics"/>
        </authorList>
    </citation>
    <scope>NUCLEOTIDE SEQUENCE</scope>
</reference>
<protein>
    <submittedName>
        <fullName evidence="2">Uncharacterized protein</fullName>
    </submittedName>
</protein>
<proteinExistence type="predicted"/>
<comment type="caution">
    <text evidence="2">The sequence shown here is derived from an EMBL/GenBank/DDBJ whole genome shotgun (WGS) entry which is preliminary data.</text>
</comment>
<organism evidence="2 3">
    <name type="scientific">Protopolystoma xenopodis</name>
    <dbReference type="NCBI Taxonomy" id="117903"/>
    <lineage>
        <taxon>Eukaryota</taxon>
        <taxon>Metazoa</taxon>
        <taxon>Spiralia</taxon>
        <taxon>Lophotrochozoa</taxon>
        <taxon>Platyhelminthes</taxon>
        <taxon>Monogenea</taxon>
        <taxon>Polyopisthocotylea</taxon>
        <taxon>Polystomatidea</taxon>
        <taxon>Polystomatidae</taxon>
        <taxon>Protopolystoma</taxon>
    </lineage>
</organism>
<evidence type="ECO:0000313" key="3">
    <source>
        <dbReference type="Proteomes" id="UP000784294"/>
    </source>
</evidence>
<accession>A0A3S5C5F8</accession>
<dbReference type="EMBL" id="CAAALY010252729">
    <property type="protein sequence ID" value="VEL36618.1"/>
    <property type="molecule type" value="Genomic_DNA"/>
</dbReference>
<sequence length="90" mass="10424">MRTDETRCTAAIWLLDDIHVDAFHETYSLVSDEHMLSFRPSFDGHENRLKANRLQYNEFHPSSSDQIDQRISSSSTFIRNEGPPNNIAKD</sequence>
<keyword evidence="3" id="KW-1185">Reference proteome</keyword>
<dbReference type="Proteomes" id="UP000784294">
    <property type="component" value="Unassembled WGS sequence"/>
</dbReference>
<dbReference type="AlphaFoldDB" id="A0A3S5C5F8"/>
<evidence type="ECO:0000256" key="1">
    <source>
        <dbReference type="SAM" id="MobiDB-lite"/>
    </source>
</evidence>